<organism evidence="2 3">
    <name type="scientific">Colletotrichum karsti</name>
    <dbReference type="NCBI Taxonomy" id="1095194"/>
    <lineage>
        <taxon>Eukaryota</taxon>
        <taxon>Fungi</taxon>
        <taxon>Dikarya</taxon>
        <taxon>Ascomycota</taxon>
        <taxon>Pezizomycotina</taxon>
        <taxon>Sordariomycetes</taxon>
        <taxon>Hypocreomycetidae</taxon>
        <taxon>Glomerellales</taxon>
        <taxon>Glomerellaceae</taxon>
        <taxon>Colletotrichum</taxon>
        <taxon>Colletotrichum boninense species complex</taxon>
    </lineage>
</organism>
<dbReference type="EMBL" id="JAATWM020000013">
    <property type="protein sequence ID" value="KAF9877565.1"/>
    <property type="molecule type" value="Genomic_DNA"/>
</dbReference>
<evidence type="ECO:0000256" key="1">
    <source>
        <dbReference type="SAM" id="SignalP"/>
    </source>
</evidence>
<reference evidence="2" key="1">
    <citation type="submission" date="2020-03" db="EMBL/GenBank/DDBJ databases">
        <authorList>
            <person name="He L."/>
        </authorList>
    </citation>
    <scope>NUCLEOTIDE SEQUENCE</scope>
    <source>
        <strain evidence="2">CkLH20</strain>
    </source>
</reference>
<keyword evidence="3" id="KW-1185">Reference proteome</keyword>
<name>A0A9P6I815_9PEZI</name>
<evidence type="ECO:0008006" key="4">
    <source>
        <dbReference type="Google" id="ProtNLM"/>
    </source>
</evidence>
<feature type="signal peptide" evidence="1">
    <location>
        <begin position="1"/>
        <end position="24"/>
    </location>
</feature>
<dbReference type="PANTHER" id="PTHR38886">
    <property type="entry name" value="SESA DOMAIN-CONTAINING PROTEIN"/>
    <property type="match status" value="1"/>
</dbReference>
<reference evidence="2" key="2">
    <citation type="submission" date="2020-11" db="EMBL/GenBank/DDBJ databases">
        <title>Whole genome sequencing of Colletotrichum sp.</title>
        <authorList>
            <person name="Li H."/>
        </authorList>
    </citation>
    <scope>NUCLEOTIDE SEQUENCE</scope>
    <source>
        <strain evidence="2">CkLH20</strain>
    </source>
</reference>
<dbReference type="OrthoDB" id="3045089at2759"/>
<accession>A0A9P6I815</accession>
<keyword evidence="1" id="KW-0732">Signal</keyword>
<dbReference type="GeneID" id="62160493"/>
<protein>
    <recommendedName>
        <fullName evidence="4">Fungal N-terminal domain-containing protein</fullName>
    </recommendedName>
</protein>
<sequence length="151" mass="16710">MSAAFTFGSLGDILTLCQIGMALGKAVGSSQGSAKTYQALKTNVDSFVQILIKVIAAIQEREHTEWMSDLDAIIKQTVNSCADDMREALAHFRARYERDLGDTGQKSSNIIRTGLKKVEFKFRETERLGNLQNNLASSTRQLSLLILLRAQ</sequence>
<evidence type="ECO:0000313" key="3">
    <source>
        <dbReference type="Proteomes" id="UP000781932"/>
    </source>
</evidence>
<dbReference type="RefSeq" id="XP_038747026.1">
    <property type="nucleotide sequence ID" value="XM_038887419.1"/>
</dbReference>
<feature type="chain" id="PRO_5040296281" description="Fungal N-terminal domain-containing protein" evidence="1">
    <location>
        <begin position="25"/>
        <end position="151"/>
    </location>
</feature>
<proteinExistence type="predicted"/>
<dbReference type="Proteomes" id="UP000781932">
    <property type="component" value="Unassembled WGS sequence"/>
</dbReference>
<dbReference type="AlphaFoldDB" id="A0A9P6I815"/>
<dbReference type="PANTHER" id="PTHR38886:SF1">
    <property type="entry name" value="NACHT-NTPASE AND P-LOOP NTPASES N-TERMINAL DOMAIN-CONTAINING PROTEIN"/>
    <property type="match status" value="1"/>
</dbReference>
<gene>
    <name evidence="2" type="ORF">CkaCkLH20_04700</name>
</gene>
<evidence type="ECO:0000313" key="2">
    <source>
        <dbReference type="EMBL" id="KAF9877565.1"/>
    </source>
</evidence>
<comment type="caution">
    <text evidence="2">The sequence shown here is derived from an EMBL/GenBank/DDBJ whole genome shotgun (WGS) entry which is preliminary data.</text>
</comment>